<feature type="transmembrane region" description="Helical" evidence="1">
    <location>
        <begin position="105"/>
        <end position="122"/>
    </location>
</feature>
<feature type="transmembrane region" description="Helical" evidence="1">
    <location>
        <begin position="16"/>
        <end position="34"/>
    </location>
</feature>
<feature type="transmembrane region" description="Helical" evidence="1">
    <location>
        <begin position="134"/>
        <end position="161"/>
    </location>
</feature>
<protein>
    <submittedName>
        <fullName evidence="2">Uncharacterized protein</fullName>
    </submittedName>
</protein>
<feature type="transmembrane region" description="Helical" evidence="1">
    <location>
        <begin position="46"/>
        <end position="68"/>
    </location>
</feature>
<feature type="transmembrane region" description="Helical" evidence="1">
    <location>
        <begin position="80"/>
        <end position="98"/>
    </location>
</feature>
<proteinExistence type="predicted"/>
<keyword evidence="1" id="KW-0472">Membrane</keyword>
<keyword evidence="1" id="KW-1133">Transmembrane helix</keyword>
<keyword evidence="3" id="KW-1185">Reference proteome</keyword>
<dbReference type="EMBL" id="CP059833">
    <property type="protein sequence ID" value="QMV86151.1"/>
    <property type="molecule type" value="Genomic_DNA"/>
</dbReference>
<dbReference type="AlphaFoldDB" id="A0A7G5FHR0"/>
<name>A0A7G5FHR0_9CORY</name>
<keyword evidence="1" id="KW-0812">Transmembrane</keyword>
<accession>A0A7G5FHR0</accession>
<evidence type="ECO:0000313" key="2">
    <source>
        <dbReference type="EMBL" id="QMV86151.1"/>
    </source>
</evidence>
<dbReference type="RefSeq" id="WP_182386964.1">
    <property type="nucleotide sequence ID" value="NZ_CP059833.1"/>
</dbReference>
<organism evidence="2 3">
    <name type="scientific">Corynebacterium hindlerae</name>
    <dbReference type="NCBI Taxonomy" id="699041"/>
    <lineage>
        <taxon>Bacteria</taxon>
        <taxon>Bacillati</taxon>
        <taxon>Actinomycetota</taxon>
        <taxon>Actinomycetes</taxon>
        <taxon>Mycobacteriales</taxon>
        <taxon>Corynebacteriaceae</taxon>
        <taxon>Corynebacterium</taxon>
    </lineage>
</organism>
<gene>
    <name evidence="2" type="ORF">HW450_05405</name>
</gene>
<sequence>MYTNDIPPILEGFTEYGVIMLLPGAVVTGIAFVAQSAMGKEPPMRVAAGCAVGFVGSAVATALAMFVGNFLSGNFGIKHALVWAVFVGIVMALCSHFYNIRGLSVLHLAVAVICGSGLPFWLEYAITGPGDGTGLWAIALIFAWFVVGTTALLVALAMWIARASRGRPRR</sequence>
<reference evidence="2 3" key="1">
    <citation type="submission" date="2020-07" db="EMBL/GenBank/DDBJ databases">
        <title>non toxigenic Corynebacterium sp. nov from a clinical source.</title>
        <authorList>
            <person name="Bernier A.-M."/>
            <person name="Bernard K."/>
        </authorList>
    </citation>
    <scope>NUCLEOTIDE SEQUENCE [LARGE SCALE GENOMIC DNA]</scope>
    <source>
        <strain evidence="3">NML 93-0612</strain>
    </source>
</reference>
<evidence type="ECO:0000256" key="1">
    <source>
        <dbReference type="SAM" id="Phobius"/>
    </source>
</evidence>
<evidence type="ECO:0000313" key="3">
    <source>
        <dbReference type="Proteomes" id="UP000515570"/>
    </source>
</evidence>
<dbReference type="Proteomes" id="UP000515570">
    <property type="component" value="Chromosome"/>
</dbReference>